<dbReference type="InterPro" id="IPR000971">
    <property type="entry name" value="Globin"/>
</dbReference>
<keyword evidence="6" id="KW-0408">Iron</keyword>
<dbReference type="CDD" id="cd06184">
    <property type="entry name" value="flavohem_like_fad_nad_binding"/>
    <property type="match status" value="1"/>
</dbReference>
<evidence type="ECO:0000256" key="1">
    <source>
        <dbReference type="ARBA" id="ARBA00006401"/>
    </source>
</evidence>
<dbReference type="InterPro" id="IPR017938">
    <property type="entry name" value="Riboflavin_synthase-like_b-brl"/>
</dbReference>
<reference evidence="13" key="2">
    <citation type="submission" date="2020-02" db="EMBL/GenBank/DDBJ databases">
        <authorList>
            <person name="Matsumoto Y."/>
            <person name="Motooka D."/>
            <person name="Nakamura S."/>
        </authorList>
    </citation>
    <scope>NUCLEOTIDE SEQUENCE</scope>
    <source>
        <strain evidence="13">JCM 13671</strain>
    </source>
</reference>
<dbReference type="FunFam" id="1.10.490.10:FF:000003">
    <property type="entry name" value="Flavohemoprotein"/>
    <property type="match status" value="1"/>
</dbReference>
<dbReference type="Gene3D" id="3.40.50.80">
    <property type="entry name" value="Nucleotide-binding domain of ferredoxin-NADP reductase (FNR) module"/>
    <property type="match status" value="1"/>
</dbReference>
<dbReference type="InterPro" id="IPR001709">
    <property type="entry name" value="Flavoprot_Pyr_Nucl_cyt_Rdtase"/>
</dbReference>
<dbReference type="EMBL" id="AP022612">
    <property type="protein sequence ID" value="BBZ35274.1"/>
    <property type="molecule type" value="Genomic_DNA"/>
</dbReference>
<dbReference type="OrthoDB" id="9801223at2"/>
<comment type="similarity">
    <text evidence="1">In the C-terminal section; belongs to the flavoprotein pyridine nucleotide cytochrome reductase family.</text>
</comment>
<comment type="catalytic activity">
    <reaction evidence="8">
        <text>2 nitric oxide + NADH + 2 O2 = 2 nitrate + NAD(+) + H(+)</text>
        <dbReference type="Rhea" id="RHEA:19469"/>
        <dbReference type="ChEBI" id="CHEBI:15378"/>
        <dbReference type="ChEBI" id="CHEBI:15379"/>
        <dbReference type="ChEBI" id="CHEBI:16480"/>
        <dbReference type="ChEBI" id="CHEBI:17632"/>
        <dbReference type="ChEBI" id="CHEBI:57540"/>
        <dbReference type="ChEBI" id="CHEBI:57945"/>
        <dbReference type="EC" id="1.14.12.17"/>
    </reaction>
</comment>
<dbReference type="EC" id="1.14.12.17" evidence="2"/>
<dbReference type="CDD" id="cd14782">
    <property type="entry name" value="FHb-globin_2"/>
    <property type="match status" value="1"/>
</dbReference>
<evidence type="ECO:0000256" key="4">
    <source>
        <dbReference type="ARBA" id="ARBA00022621"/>
    </source>
</evidence>
<dbReference type="SUPFAM" id="SSF46458">
    <property type="entry name" value="Globin-like"/>
    <property type="match status" value="1"/>
</dbReference>
<dbReference type="GO" id="GO:0019825">
    <property type="term" value="F:oxygen binding"/>
    <property type="evidence" value="ECO:0007669"/>
    <property type="project" value="InterPro"/>
</dbReference>
<dbReference type="GO" id="GO:0071500">
    <property type="term" value="P:cellular response to nitrosative stress"/>
    <property type="evidence" value="ECO:0007669"/>
    <property type="project" value="TreeGrafter"/>
</dbReference>
<sequence length="415" mass="43771">MTVTAGESAAVRDELEPHHAEIVKATLPLIGAHIDEITSEFYRRLFSNHPELLRNLFNRGNQAQGAQQRALAASIATFATHLVDPDLPHPAELLSRIGHKHASLGVTAEQYPVVHDNLFAAIVAVLGEETVTAEVAAAWDRVYWLMADTLIALESGLYAQAGVADGDVYRRARVVARVADPSGAVLITVRPLSGGIDAFAPGQYVSVGVTMADGARQLRQYSLINAPAQGDLTFAVRPVDAVGDAPAGEVSTWIRDNVCVGDLVDVTVPFGDLPVPGSVDAPLVLISAGIGITPMIGILEALVAQGSDTAVTVLHADRGDGQHALRERQSELVAQLPGATLDVWYEDGLTGGRPGVHAGLLNLADVTRGVPDGAEIYLCGGNAFVSNVRTQLTDSGVAGHRVHCELFSPNDWLLA</sequence>
<evidence type="ECO:0000256" key="10">
    <source>
        <dbReference type="RuleBase" id="RU000356"/>
    </source>
</evidence>
<evidence type="ECO:0000259" key="11">
    <source>
        <dbReference type="PROSITE" id="PS01033"/>
    </source>
</evidence>
<name>A0A7I7Y1R3_9MYCO</name>
<reference evidence="13" key="1">
    <citation type="journal article" date="2019" name="Emerg. Microbes Infect.">
        <title>Comprehensive subspecies identification of 175 nontuberculous mycobacteria species based on 7547 genomic profiles.</title>
        <authorList>
            <person name="Matsumoto Y."/>
            <person name="Kinjo T."/>
            <person name="Motooka D."/>
            <person name="Nabeya D."/>
            <person name="Jung N."/>
            <person name="Uechi K."/>
            <person name="Horii T."/>
            <person name="Iida T."/>
            <person name="Fujita J."/>
            <person name="Nakamura S."/>
        </authorList>
    </citation>
    <scope>NUCLEOTIDE SEQUENCE [LARGE SCALE GENOMIC DNA]</scope>
    <source>
        <strain evidence="13">JCM 13671</strain>
    </source>
</reference>
<evidence type="ECO:0000256" key="5">
    <source>
        <dbReference type="ARBA" id="ARBA00022723"/>
    </source>
</evidence>
<dbReference type="Pfam" id="PF00042">
    <property type="entry name" value="Globin"/>
    <property type="match status" value="1"/>
</dbReference>
<dbReference type="PRINTS" id="PR00371">
    <property type="entry name" value="FPNCR"/>
</dbReference>
<gene>
    <name evidence="13" type="ORF">MCNF_38790</name>
</gene>
<evidence type="ECO:0000256" key="7">
    <source>
        <dbReference type="ARBA" id="ARBA00023027"/>
    </source>
</evidence>
<dbReference type="InterPro" id="IPR001433">
    <property type="entry name" value="OxRdtase_FAD/NAD-bd"/>
</dbReference>
<feature type="domain" description="FAD-binding FR-type" evidence="12">
    <location>
        <begin position="167"/>
        <end position="276"/>
    </location>
</feature>
<evidence type="ECO:0000256" key="9">
    <source>
        <dbReference type="ARBA" id="ARBA00049433"/>
    </source>
</evidence>
<dbReference type="Gene3D" id="2.40.30.10">
    <property type="entry name" value="Translation factors"/>
    <property type="match status" value="1"/>
</dbReference>
<dbReference type="PROSITE" id="PS51384">
    <property type="entry name" value="FAD_FR"/>
    <property type="match status" value="1"/>
</dbReference>
<dbReference type="PANTHER" id="PTHR43396">
    <property type="entry name" value="FLAVOHEMOPROTEIN"/>
    <property type="match status" value="1"/>
</dbReference>
<dbReference type="Pfam" id="PF00175">
    <property type="entry name" value="NAD_binding_1"/>
    <property type="match status" value="1"/>
</dbReference>
<evidence type="ECO:0000313" key="14">
    <source>
        <dbReference type="Proteomes" id="UP000466931"/>
    </source>
</evidence>
<organism evidence="13 14">
    <name type="scientific">Mycolicibacterium confluentis</name>
    <dbReference type="NCBI Taxonomy" id="28047"/>
    <lineage>
        <taxon>Bacteria</taxon>
        <taxon>Bacillati</taxon>
        <taxon>Actinomycetota</taxon>
        <taxon>Actinomycetes</taxon>
        <taxon>Mycobacteriales</taxon>
        <taxon>Mycobacteriaceae</taxon>
        <taxon>Mycolicibacterium</taxon>
    </lineage>
</organism>
<dbReference type="GO" id="GO:0046872">
    <property type="term" value="F:metal ion binding"/>
    <property type="evidence" value="ECO:0007669"/>
    <property type="project" value="UniProtKB-KW"/>
</dbReference>
<dbReference type="InterPro" id="IPR017927">
    <property type="entry name" value="FAD-bd_FR_type"/>
</dbReference>
<dbReference type="GO" id="GO:0005344">
    <property type="term" value="F:oxygen carrier activity"/>
    <property type="evidence" value="ECO:0007669"/>
    <property type="project" value="UniProtKB-KW"/>
</dbReference>
<dbReference type="InterPro" id="IPR012292">
    <property type="entry name" value="Globin/Proto"/>
</dbReference>
<proteinExistence type="inferred from homology"/>
<feature type="domain" description="Globin" evidence="11">
    <location>
        <begin position="14"/>
        <end position="155"/>
    </location>
</feature>
<keyword evidence="4 10" id="KW-0561">Oxygen transport</keyword>
<dbReference type="AlphaFoldDB" id="A0A7I7Y1R3"/>
<evidence type="ECO:0000256" key="2">
    <source>
        <dbReference type="ARBA" id="ARBA00012229"/>
    </source>
</evidence>
<comment type="catalytic activity">
    <reaction evidence="9">
        <text>2 nitric oxide + NADPH + 2 O2 = 2 nitrate + NADP(+) + H(+)</text>
        <dbReference type="Rhea" id="RHEA:19465"/>
        <dbReference type="ChEBI" id="CHEBI:15378"/>
        <dbReference type="ChEBI" id="CHEBI:15379"/>
        <dbReference type="ChEBI" id="CHEBI:16480"/>
        <dbReference type="ChEBI" id="CHEBI:17632"/>
        <dbReference type="ChEBI" id="CHEBI:57783"/>
        <dbReference type="ChEBI" id="CHEBI:58349"/>
        <dbReference type="EC" id="1.14.12.17"/>
    </reaction>
</comment>
<dbReference type="PROSITE" id="PS01033">
    <property type="entry name" value="GLOBIN"/>
    <property type="match status" value="1"/>
</dbReference>
<keyword evidence="14" id="KW-1185">Reference proteome</keyword>
<dbReference type="GO" id="GO:0008941">
    <property type="term" value="F:nitric oxide dioxygenase NAD(P)H activity"/>
    <property type="evidence" value="ECO:0007669"/>
    <property type="project" value="UniProtKB-EC"/>
</dbReference>
<dbReference type="PRINTS" id="PR00410">
    <property type="entry name" value="PHEHYDRXLASE"/>
</dbReference>
<dbReference type="RefSeq" id="WP_085149768.1">
    <property type="nucleotide sequence ID" value="NZ_AP022612.1"/>
</dbReference>
<dbReference type="GO" id="GO:0046210">
    <property type="term" value="P:nitric oxide catabolic process"/>
    <property type="evidence" value="ECO:0007669"/>
    <property type="project" value="TreeGrafter"/>
</dbReference>
<keyword evidence="5" id="KW-0479">Metal-binding</keyword>
<keyword evidence="3 10" id="KW-0349">Heme</keyword>
<evidence type="ECO:0000259" key="12">
    <source>
        <dbReference type="PROSITE" id="PS51384"/>
    </source>
</evidence>
<accession>A0A7I7Y1R3</accession>
<protein>
    <recommendedName>
        <fullName evidence="2">nitric oxide dioxygenase</fullName>
        <ecNumber evidence="2">1.14.12.17</ecNumber>
    </recommendedName>
</protein>
<dbReference type="SUPFAM" id="SSF63380">
    <property type="entry name" value="Riboflavin synthase domain-like"/>
    <property type="match status" value="1"/>
</dbReference>
<comment type="similarity">
    <text evidence="10">Belongs to the globin family.</text>
</comment>
<dbReference type="InterPro" id="IPR039261">
    <property type="entry name" value="FNR_nucleotide-bd"/>
</dbReference>
<evidence type="ECO:0000256" key="6">
    <source>
        <dbReference type="ARBA" id="ARBA00023004"/>
    </source>
</evidence>
<evidence type="ECO:0000313" key="13">
    <source>
        <dbReference type="EMBL" id="BBZ35274.1"/>
    </source>
</evidence>
<dbReference type="GO" id="GO:0020037">
    <property type="term" value="F:heme binding"/>
    <property type="evidence" value="ECO:0007669"/>
    <property type="project" value="InterPro"/>
</dbReference>
<dbReference type="InterPro" id="IPR009050">
    <property type="entry name" value="Globin-like_sf"/>
</dbReference>
<dbReference type="PANTHER" id="PTHR43396:SF3">
    <property type="entry name" value="FLAVOHEMOPROTEIN"/>
    <property type="match status" value="1"/>
</dbReference>
<evidence type="ECO:0000256" key="3">
    <source>
        <dbReference type="ARBA" id="ARBA00022617"/>
    </source>
</evidence>
<dbReference type="Gene3D" id="1.10.490.10">
    <property type="entry name" value="Globins"/>
    <property type="match status" value="1"/>
</dbReference>
<dbReference type="GO" id="GO:0071949">
    <property type="term" value="F:FAD binding"/>
    <property type="evidence" value="ECO:0007669"/>
    <property type="project" value="TreeGrafter"/>
</dbReference>
<keyword evidence="10" id="KW-0813">Transport</keyword>
<dbReference type="Proteomes" id="UP000466931">
    <property type="component" value="Chromosome"/>
</dbReference>
<keyword evidence="7" id="KW-0520">NAD</keyword>
<evidence type="ECO:0000256" key="8">
    <source>
        <dbReference type="ARBA" id="ARBA00048649"/>
    </source>
</evidence>
<dbReference type="SUPFAM" id="SSF52343">
    <property type="entry name" value="Ferredoxin reductase-like, C-terminal NADP-linked domain"/>
    <property type="match status" value="1"/>
</dbReference>